<gene>
    <name evidence="1" type="ORF">PIB30_100973</name>
</gene>
<evidence type="ECO:0000313" key="1">
    <source>
        <dbReference type="EMBL" id="MED6153337.1"/>
    </source>
</evidence>
<sequence length="184" mass="21069">MVLEEVLREENRIDSLVPDFEFNVQNCLRVDSSSSESILKNVNVRGDERVVLGELRTVVVQDMYWTGRVGYDNRPGELTLAVGNRHASYAFVCRFQHGKWRSMLYVAEVLSKGFQNPLDYGFGSSVRSVTISAERVRGAVSHIGVLHLVSEQFFPCEPEEWNCYALEHNLNQRIMRKMLLKATI</sequence>
<organism evidence="1 2">
    <name type="scientific">Stylosanthes scabra</name>
    <dbReference type="NCBI Taxonomy" id="79078"/>
    <lineage>
        <taxon>Eukaryota</taxon>
        <taxon>Viridiplantae</taxon>
        <taxon>Streptophyta</taxon>
        <taxon>Embryophyta</taxon>
        <taxon>Tracheophyta</taxon>
        <taxon>Spermatophyta</taxon>
        <taxon>Magnoliopsida</taxon>
        <taxon>eudicotyledons</taxon>
        <taxon>Gunneridae</taxon>
        <taxon>Pentapetalae</taxon>
        <taxon>rosids</taxon>
        <taxon>fabids</taxon>
        <taxon>Fabales</taxon>
        <taxon>Fabaceae</taxon>
        <taxon>Papilionoideae</taxon>
        <taxon>50 kb inversion clade</taxon>
        <taxon>dalbergioids sensu lato</taxon>
        <taxon>Dalbergieae</taxon>
        <taxon>Pterocarpus clade</taxon>
        <taxon>Stylosanthes</taxon>
    </lineage>
</organism>
<proteinExistence type="predicted"/>
<dbReference type="EMBL" id="JASCZI010093510">
    <property type="protein sequence ID" value="MED6153337.1"/>
    <property type="molecule type" value="Genomic_DNA"/>
</dbReference>
<reference evidence="1 2" key="1">
    <citation type="journal article" date="2023" name="Plants (Basel)">
        <title>Bridging the Gap: Combining Genomics and Transcriptomics Approaches to Understand Stylosanthes scabra, an Orphan Legume from the Brazilian Caatinga.</title>
        <authorList>
            <person name="Ferreira-Neto J.R.C."/>
            <person name="da Silva M.D."/>
            <person name="Binneck E."/>
            <person name="de Melo N.F."/>
            <person name="da Silva R.H."/>
            <person name="de Melo A.L.T.M."/>
            <person name="Pandolfi V."/>
            <person name="Bustamante F.O."/>
            <person name="Brasileiro-Vidal A.C."/>
            <person name="Benko-Iseppon A.M."/>
        </authorList>
    </citation>
    <scope>NUCLEOTIDE SEQUENCE [LARGE SCALE GENOMIC DNA]</scope>
    <source>
        <tissue evidence="1">Leaves</tissue>
    </source>
</reference>
<dbReference type="Proteomes" id="UP001341840">
    <property type="component" value="Unassembled WGS sequence"/>
</dbReference>
<keyword evidence="2" id="KW-1185">Reference proteome</keyword>
<protein>
    <submittedName>
        <fullName evidence="1">Uncharacterized protein</fullName>
    </submittedName>
</protein>
<comment type="caution">
    <text evidence="1">The sequence shown here is derived from an EMBL/GenBank/DDBJ whole genome shotgun (WGS) entry which is preliminary data.</text>
</comment>
<accession>A0ABU6TX01</accession>
<evidence type="ECO:0000313" key="2">
    <source>
        <dbReference type="Proteomes" id="UP001341840"/>
    </source>
</evidence>
<name>A0ABU6TX01_9FABA</name>